<evidence type="ECO:0000313" key="2">
    <source>
        <dbReference type="Proteomes" id="UP000004477"/>
    </source>
</evidence>
<comment type="caution">
    <text evidence="1">The sequence shown here is derived from an EMBL/GenBank/DDBJ whole genome shotgun (WGS) entry which is preliminary data.</text>
</comment>
<protein>
    <submittedName>
        <fullName evidence="1">Uncharacterized protein</fullName>
    </submittedName>
</protein>
<name>D1PEY2_9BACT</name>
<accession>D1PEY2</accession>
<proteinExistence type="predicted"/>
<gene>
    <name evidence="1" type="ORF">PREVCOP_05788</name>
</gene>
<dbReference type="PaxDb" id="537011-PREVCOP_05788"/>
<dbReference type="EMBL" id="ACBX02000029">
    <property type="protein sequence ID" value="EFB34808.1"/>
    <property type="molecule type" value="Genomic_DNA"/>
</dbReference>
<dbReference type="Proteomes" id="UP000004477">
    <property type="component" value="Unassembled WGS sequence"/>
</dbReference>
<evidence type="ECO:0000313" key="1">
    <source>
        <dbReference type="EMBL" id="EFB34808.1"/>
    </source>
</evidence>
<organism evidence="1 2">
    <name type="scientific">Segatella copri DSM 18205</name>
    <dbReference type="NCBI Taxonomy" id="537011"/>
    <lineage>
        <taxon>Bacteria</taxon>
        <taxon>Pseudomonadati</taxon>
        <taxon>Bacteroidota</taxon>
        <taxon>Bacteroidia</taxon>
        <taxon>Bacteroidales</taxon>
        <taxon>Prevotellaceae</taxon>
        <taxon>Segatella</taxon>
    </lineage>
</organism>
<sequence>MCQGIAKFKVADKVSDYADKIKGIKIWEAIKCRILPILIPVI</sequence>
<reference evidence="1" key="1">
    <citation type="submission" date="2009-11" db="EMBL/GenBank/DDBJ databases">
        <authorList>
            <person name="Weinstock G."/>
            <person name="Sodergren E."/>
            <person name="Clifton S."/>
            <person name="Fulton L."/>
            <person name="Fulton B."/>
            <person name="Courtney L."/>
            <person name="Fronick C."/>
            <person name="Harrison M."/>
            <person name="Strong C."/>
            <person name="Farmer C."/>
            <person name="Delahaunty K."/>
            <person name="Markovic C."/>
            <person name="Hall O."/>
            <person name="Minx P."/>
            <person name="Tomlinson C."/>
            <person name="Mitreva M."/>
            <person name="Nelson J."/>
            <person name="Hou S."/>
            <person name="Wollam A."/>
            <person name="Pepin K.H."/>
            <person name="Johnson M."/>
            <person name="Bhonagiri V."/>
            <person name="Nash W.E."/>
            <person name="Warren W."/>
            <person name="Chinwalla A."/>
            <person name="Mardis E.R."/>
            <person name="Wilson R.K."/>
        </authorList>
    </citation>
    <scope>NUCLEOTIDE SEQUENCE [LARGE SCALE GENOMIC DNA]</scope>
    <source>
        <strain evidence="1">DSM 18205</strain>
    </source>
</reference>
<dbReference type="AlphaFoldDB" id="D1PEY2"/>
<dbReference type="HOGENOM" id="CLU_3255740_0_0_10"/>
<keyword evidence="2" id="KW-1185">Reference proteome</keyword>